<evidence type="ECO:0000313" key="3">
    <source>
        <dbReference type="Proteomes" id="UP000032025"/>
    </source>
</evidence>
<feature type="transmembrane region" description="Helical" evidence="1">
    <location>
        <begin position="80"/>
        <end position="99"/>
    </location>
</feature>
<dbReference type="GeneID" id="78529076"/>
<protein>
    <submittedName>
        <fullName evidence="2">DNA, contig: SP614</fullName>
    </submittedName>
</protein>
<feature type="transmembrane region" description="Helical" evidence="1">
    <location>
        <begin position="27"/>
        <end position="45"/>
    </location>
</feature>
<comment type="caution">
    <text evidence="2">The sequence shown here is derived from an EMBL/GenBank/DDBJ whole genome shotgun (WGS) entry which is preliminary data.</text>
</comment>
<dbReference type="AlphaFoldDB" id="A0A0C9MQX8"/>
<dbReference type="EMBL" id="BBJS01000014">
    <property type="protein sequence ID" value="GAN13166.1"/>
    <property type="molecule type" value="Genomic_DNA"/>
</dbReference>
<proteinExistence type="predicted"/>
<keyword evidence="1" id="KW-0472">Membrane</keyword>
<name>A0A0C9MQX8_SPHPI</name>
<feature type="transmembrane region" description="Helical" evidence="1">
    <location>
        <begin position="106"/>
        <end position="128"/>
    </location>
</feature>
<dbReference type="RefSeq" id="WP_007403498.1">
    <property type="nucleotide sequence ID" value="NZ_BBJS01000014.1"/>
</dbReference>
<keyword evidence="1" id="KW-0812">Transmembrane</keyword>
<evidence type="ECO:0000256" key="1">
    <source>
        <dbReference type="SAM" id="Phobius"/>
    </source>
</evidence>
<evidence type="ECO:0000313" key="2">
    <source>
        <dbReference type="EMBL" id="GAN13166.1"/>
    </source>
</evidence>
<gene>
    <name evidence="2" type="ORF">SP6_14_03240</name>
</gene>
<keyword evidence="1" id="KW-1133">Transmembrane helix</keyword>
<dbReference type="Proteomes" id="UP000032025">
    <property type="component" value="Unassembled WGS sequence"/>
</dbReference>
<reference evidence="2 3" key="1">
    <citation type="submission" date="2014-08" db="EMBL/GenBank/DDBJ databases">
        <title>Whole genome shotgun sequence of Sphingomonas paucimobilis NBRC 13935.</title>
        <authorList>
            <person name="Hosoyama A."/>
            <person name="Hashimoto M."/>
            <person name="Hosoyama Y."/>
            <person name="Noguchi M."/>
            <person name="Uohara A."/>
            <person name="Ohji S."/>
            <person name="Katano-Makiyama Y."/>
            <person name="Ichikawa N."/>
            <person name="Kimura A."/>
            <person name="Yamazoe A."/>
            <person name="Fujita N."/>
        </authorList>
    </citation>
    <scope>NUCLEOTIDE SEQUENCE [LARGE SCALE GENOMIC DNA]</scope>
    <source>
        <strain evidence="2 3">NBRC 13935</strain>
    </source>
</reference>
<feature type="transmembrane region" description="Helical" evidence="1">
    <location>
        <begin position="52"/>
        <end position="74"/>
    </location>
</feature>
<accession>A0A0C9MQX8</accession>
<keyword evidence="3" id="KW-1185">Reference proteome</keyword>
<organism evidence="2 3">
    <name type="scientific">Sphingomonas paucimobilis NBRC 13935</name>
    <dbReference type="NCBI Taxonomy" id="1219050"/>
    <lineage>
        <taxon>Bacteria</taxon>
        <taxon>Pseudomonadati</taxon>
        <taxon>Pseudomonadota</taxon>
        <taxon>Alphaproteobacteria</taxon>
        <taxon>Sphingomonadales</taxon>
        <taxon>Sphingomonadaceae</taxon>
        <taxon>Sphingomonas</taxon>
    </lineage>
</organism>
<sequence>MVQVTFLILTIFSLIYAGLFGGRDGRWAAGFIVLAVVLTMVDDLLRPSYVTVHPVAVAIDVALLGALMVLMLLSRSYWPIWMASAQMLTTISHCAVAFVPQFVPKIYYALSTVWAIPCLGAMVLGIALDRRSGKVIN</sequence>